<name>A0ABU8UHI7_9ACTN</name>
<sequence length="50" mass="5374">MIGTVTADPDAGTSWADVLRRLGEQARTHSSYRPAPRTSNALASTSCAYY</sequence>
<evidence type="ECO:0000313" key="2">
    <source>
        <dbReference type="Proteomes" id="UP001376459"/>
    </source>
</evidence>
<accession>A0ABU8UHI7</accession>
<evidence type="ECO:0008006" key="3">
    <source>
        <dbReference type="Google" id="ProtNLM"/>
    </source>
</evidence>
<proteinExistence type="predicted"/>
<protein>
    <recommendedName>
        <fullName evidence="3">Transposase</fullName>
    </recommendedName>
</protein>
<keyword evidence="2" id="KW-1185">Reference proteome</keyword>
<evidence type="ECO:0000313" key="1">
    <source>
        <dbReference type="EMBL" id="MEJ8667615.1"/>
    </source>
</evidence>
<organism evidence="1 2">
    <name type="scientific">Streptomyces machairae</name>
    <dbReference type="NCBI Taxonomy" id="3134109"/>
    <lineage>
        <taxon>Bacteria</taxon>
        <taxon>Bacillati</taxon>
        <taxon>Actinomycetota</taxon>
        <taxon>Actinomycetes</taxon>
        <taxon>Kitasatosporales</taxon>
        <taxon>Streptomycetaceae</taxon>
        <taxon>Streptomyces</taxon>
    </lineage>
</organism>
<comment type="caution">
    <text evidence="1">The sequence shown here is derived from an EMBL/GenBank/DDBJ whole genome shotgun (WGS) entry which is preliminary data.</text>
</comment>
<dbReference type="EMBL" id="JBBKAK010000001">
    <property type="protein sequence ID" value="MEJ8667615.1"/>
    <property type="molecule type" value="Genomic_DNA"/>
</dbReference>
<dbReference type="Proteomes" id="UP001376459">
    <property type="component" value="Unassembled WGS sequence"/>
</dbReference>
<gene>
    <name evidence="1" type="ORF">WKI71_00720</name>
</gene>
<reference evidence="1 2" key="1">
    <citation type="submission" date="2024-03" db="EMBL/GenBank/DDBJ databases">
        <title>Novel Streptomyces species of biotechnological and ecological value are a feature of Machair soil.</title>
        <authorList>
            <person name="Prole J.R."/>
            <person name="Goodfellow M."/>
            <person name="Allenby N."/>
            <person name="Ward A.C."/>
        </authorList>
    </citation>
    <scope>NUCLEOTIDE SEQUENCE [LARGE SCALE GENOMIC DNA]</scope>
    <source>
        <strain evidence="1 2">MS1.AVA.1</strain>
    </source>
</reference>